<keyword evidence="6 7" id="KW-0206">Cytoskeleton</keyword>
<dbReference type="GO" id="GO:0005874">
    <property type="term" value="C:microtubule"/>
    <property type="evidence" value="ECO:0007669"/>
    <property type="project" value="UniProtKB-KW"/>
</dbReference>
<dbReference type="PROSITE" id="PS00678">
    <property type="entry name" value="WD_REPEATS_1"/>
    <property type="match status" value="3"/>
</dbReference>
<dbReference type="PANTHER" id="PTHR19845">
    <property type="entry name" value="KATANIN P80 SUBUNIT"/>
    <property type="match status" value="1"/>
</dbReference>
<keyword evidence="7" id="KW-0131">Cell cycle</keyword>
<dbReference type="GO" id="GO:0000922">
    <property type="term" value="C:spindle pole"/>
    <property type="evidence" value="ECO:0007669"/>
    <property type="project" value="UniProtKB-SubCell"/>
</dbReference>
<dbReference type="CDD" id="cd00200">
    <property type="entry name" value="WD40"/>
    <property type="match status" value="1"/>
</dbReference>
<sequence length="701" mass="77896">MRSLSPARRQPGSIFFVEKRPDTNRSSARTTEGSPEAAYSVRWEEFVAHGSSVTCLAIGRKSGRVMVTGGEDKKVNLWAVGKSNCIMSLSGHTAPVECVKFGQCEDIVCAGASNGALKIWDLDAAKIIRTLLGHKGNVKCVDFHPYGDFIASGSSDSNIKLWDKRRKGSIFTYKGHSQSVSSLKFSPDGRWIASGSEDGVIKLWDLPAGKLRTELKAHSCGITDIEFHPNELLLASCSLDQYVKFWDLENQRIVSSTDGDSGPVQRIYFSPHGGCLFSGHQDILKVYAWEPMRTLDTLVMGWGKVSDISSSESQLVIGAFNLTNVSVYIMDLKKVEPVESWIKQSALALIPGNESSFDESEYEDDPSQLMERIEYYPSEIDNPILSTEIDLSKTHIVGVDLSSFLPALEDPTQSEPISFNCTYRLTNVQGVGNSTALALPMAITRPYNYENDKAYENSPNSAESGSKKNESTLKHSQSMGFPEVVGQKCELDVVHQSRNKTFGVELDDFLPRNLLNSARSEFNSLEMSDAEAISSIYRGHESMTKVLGHRMLYLQSVMRIWKLEGPIAGLSSAIHMKDSAILVDILTLLITKPNSWTLDMCQLLLPILCDLLKSKYETYITIGCMSLKLIMKNFAQVIKINLAAPKGVGIDISREERYKKCRICFGHLISLRSVVLQRQSTEGQLGKLFSELYEMLKTLDY</sequence>
<evidence type="ECO:0000256" key="4">
    <source>
        <dbReference type="ARBA" id="ARBA00022701"/>
    </source>
</evidence>
<feature type="repeat" description="WD" evidence="8">
    <location>
        <begin position="173"/>
        <end position="214"/>
    </location>
</feature>
<evidence type="ECO:0000256" key="8">
    <source>
        <dbReference type="PROSITE-ProRule" id="PRU00221"/>
    </source>
</evidence>
<dbReference type="InterPro" id="IPR036322">
    <property type="entry name" value="WD40_repeat_dom_sf"/>
</dbReference>
<dbReference type="InterPro" id="IPR028021">
    <property type="entry name" value="Katanin_C-terminal"/>
</dbReference>
<dbReference type="InterPro" id="IPR015943">
    <property type="entry name" value="WD40/YVTN_repeat-like_dom_sf"/>
</dbReference>
<evidence type="ECO:0000313" key="11">
    <source>
        <dbReference type="EMBL" id="KAG8190915.1"/>
    </source>
</evidence>
<evidence type="ECO:0000256" key="2">
    <source>
        <dbReference type="ARBA" id="ARBA00022490"/>
    </source>
</evidence>
<feature type="repeat" description="WD" evidence="8">
    <location>
        <begin position="215"/>
        <end position="256"/>
    </location>
</feature>
<keyword evidence="7" id="KW-0498">Mitosis</keyword>
<feature type="repeat" description="WD" evidence="8">
    <location>
        <begin position="131"/>
        <end position="172"/>
    </location>
</feature>
<comment type="subcellular location">
    <subcellularLocation>
        <location evidence="1 7">Cytoplasm</location>
        <location evidence="1 7">Cytoskeleton</location>
    </subcellularLocation>
    <subcellularLocation>
        <location evidence="7">Cytoplasm</location>
    </subcellularLocation>
    <subcellularLocation>
        <location evidence="7">Cytoplasm</location>
        <location evidence="7">Cytoskeleton</location>
        <location evidence="7">Microtubule organizing center</location>
        <location evidence="7">Centrosome</location>
    </subcellularLocation>
    <subcellularLocation>
        <location evidence="7">Cytoplasm</location>
        <location evidence="7">Cytoskeleton</location>
        <location evidence="7">Spindle pole</location>
    </subcellularLocation>
    <subcellularLocation>
        <location evidence="7">Cytoplasm</location>
        <location evidence="7">Cytoskeleton</location>
        <location evidence="7">Spindle</location>
    </subcellularLocation>
    <text evidence="7">Predominantly cytoplasmic. Localized to the interphase centrosome and mitotic spindle poles.</text>
</comment>
<dbReference type="SUPFAM" id="SSF50978">
    <property type="entry name" value="WD40 repeat-like"/>
    <property type="match status" value="1"/>
</dbReference>
<evidence type="ECO:0000256" key="1">
    <source>
        <dbReference type="ARBA" id="ARBA00004245"/>
    </source>
</evidence>
<comment type="caution">
    <text evidence="11">The sequence shown here is derived from an EMBL/GenBank/DDBJ whole genome shotgun (WGS) entry which is preliminary data.</text>
</comment>
<dbReference type="Pfam" id="PF00400">
    <property type="entry name" value="WD40"/>
    <property type="match status" value="5"/>
</dbReference>
<dbReference type="GO" id="GO:0008017">
    <property type="term" value="F:microtubule binding"/>
    <property type="evidence" value="ECO:0007669"/>
    <property type="project" value="UniProtKB-UniRule"/>
</dbReference>
<dbReference type="PROSITE" id="PS50082">
    <property type="entry name" value="WD_REPEATS_2"/>
    <property type="match status" value="5"/>
</dbReference>
<dbReference type="InterPro" id="IPR020472">
    <property type="entry name" value="WD40_PAC1"/>
</dbReference>
<comment type="subunit">
    <text evidence="7">Interacts with KATNA1. This interaction enhances the microtubule binding and severing activity of KATNA1 and also targets this activity to the centrosome.</text>
</comment>
<feature type="domain" description="Katanin p80 subunit C-terminal" evidence="10">
    <location>
        <begin position="538"/>
        <end position="694"/>
    </location>
</feature>
<dbReference type="PROSITE" id="PS50294">
    <property type="entry name" value="WD_REPEATS_REGION"/>
    <property type="match status" value="5"/>
</dbReference>
<dbReference type="GO" id="GO:0051013">
    <property type="term" value="P:microtubule severing"/>
    <property type="evidence" value="ECO:0007669"/>
    <property type="project" value="UniProtKB-UniRule"/>
</dbReference>
<comment type="function">
    <text evidence="7">Participates in a complex which severs microtubules in an ATP-dependent manner. May act to target the enzymatic subunit of this complex to sites of action such as the centrosome. Microtubule severing may promote rapid reorganization of cellular microtubule arrays and the release of microtubules from the centrosome following nucleation.</text>
</comment>
<dbReference type="GO" id="GO:0051301">
    <property type="term" value="P:cell division"/>
    <property type="evidence" value="ECO:0007669"/>
    <property type="project" value="UniProtKB-KW"/>
</dbReference>
<feature type="repeat" description="WD" evidence="8">
    <location>
        <begin position="46"/>
        <end position="88"/>
    </location>
</feature>
<dbReference type="HAMAP" id="MF_03022">
    <property type="entry name" value="Katanin_p80_B1"/>
    <property type="match status" value="1"/>
</dbReference>
<dbReference type="EMBL" id="JAFNEN010000171">
    <property type="protein sequence ID" value="KAG8190915.1"/>
    <property type="molecule type" value="Genomic_DNA"/>
</dbReference>
<evidence type="ECO:0000259" key="10">
    <source>
        <dbReference type="Pfam" id="PF13925"/>
    </source>
</evidence>
<keyword evidence="7" id="KW-0132">Cell division</keyword>
<evidence type="ECO:0000256" key="3">
    <source>
        <dbReference type="ARBA" id="ARBA00022574"/>
    </source>
</evidence>
<feature type="repeat" description="WD" evidence="8">
    <location>
        <begin position="89"/>
        <end position="130"/>
    </location>
</feature>
<organism evidence="11 12">
    <name type="scientific">Oedothorax gibbosus</name>
    <dbReference type="NCBI Taxonomy" id="931172"/>
    <lineage>
        <taxon>Eukaryota</taxon>
        <taxon>Metazoa</taxon>
        <taxon>Ecdysozoa</taxon>
        <taxon>Arthropoda</taxon>
        <taxon>Chelicerata</taxon>
        <taxon>Arachnida</taxon>
        <taxon>Araneae</taxon>
        <taxon>Araneomorphae</taxon>
        <taxon>Entelegynae</taxon>
        <taxon>Araneoidea</taxon>
        <taxon>Linyphiidae</taxon>
        <taxon>Erigoninae</taxon>
        <taxon>Oedothorax</taxon>
    </lineage>
</organism>
<dbReference type="PANTHER" id="PTHR19845:SF0">
    <property type="entry name" value="KATANIN P80 WD40 REPEAT-CONTAINING SUBUNIT B1"/>
    <property type="match status" value="1"/>
</dbReference>
<dbReference type="InterPro" id="IPR026962">
    <property type="entry name" value="KTNB1"/>
</dbReference>
<evidence type="ECO:0000313" key="12">
    <source>
        <dbReference type="Proteomes" id="UP000827092"/>
    </source>
</evidence>
<evidence type="ECO:0000256" key="5">
    <source>
        <dbReference type="ARBA" id="ARBA00022737"/>
    </source>
</evidence>
<dbReference type="GO" id="GO:0007019">
    <property type="term" value="P:microtubule depolymerization"/>
    <property type="evidence" value="ECO:0007669"/>
    <property type="project" value="TreeGrafter"/>
</dbReference>
<name>A0AAV6V2M3_9ARAC</name>
<reference evidence="11 12" key="1">
    <citation type="journal article" date="2022" name="Nat. Ecol. Evol.">
        <title>A masculinizing supergene underlies an exaggerated male reproductive morph in a spider.</title>
        <authorList>
            <person name="Hendrickx F."/>
            <person name="De Corte Z."/>
            <person name="Sonet G."/>
            <person name="Van Belleghem S.M."/>
            <person name="Kostlbacher S."/>
            <person name="Vangestel C."/>
        </authorList>
    </citation>
    <scope>NUCLEOTIDE SEQUENCE [LARGE SCALE GENOMIC DNA]</scope>
    <source>
        <strain evidence="11">W744_W776</strain>
    </source>
</reference>
<keyword evidence="3 8" id="KW-0853">WD repeat</keyword>
<dbReference type="Gene3D" id="2.130.10.10">
    <property type="entry name" value="YVTN repeat-like/Quinoprotein amine dehydrogenase"/>
    <property type="match status" value="2"/>
</dbReference>
<dbReference type="GO" id="GO:0005737">
    <property type="term" value="C:cytoplasm"/>
    <property type="evidence" value="ECO:0007669"/>
    <property type="project" value="UniProtKB-SubCell"/>
</dbReference>
<evidence type="ECO:0000256" key="7">
    <source>
        <dbReference type="HAMAP-Rule" id="MF_03022"/>
    </source>
</evidence>
<protein>
    <recommendedName>
        <fullName evidence="7">Katanin p80 WD40 repeat-containing subunit B1</fullName>
        <shortName evidence="7">Katanin p80 subunit B1</shortName>
    </recommendedName>
    <alternativeName>
        <fullName evidence="7">p80 katanin</fullName>
    </alternativeName>
</protein>
<keyword evidence="5" id="KW-0677">Repeat</keyword>
<keyword evidence="4 7" id="KW-0493">Microtubule</keyword>
<feature type="region of interest" description="Disordered" evidence="9">
    <location>
        <begin position="452"/>
        <end position="477"/>
    </location>
</feature>
<dbReference type="AlphaFoldDB" id="A0AAV6V2M3"/>
<feature type="compositionally biased region" description="Polar residues" evidence="9">
    <location>
        <begin position="24"/>
        <end position="33"/>
    </location>
</feature>
<dbReference type="Pfam" id="PF13925">
    <property type="entry name" value="Katanin_con80"/>
    <property type="match status" value="1"/>
</dbReference>
<dbReference type="Proteomes" id="UP000827092">
    <property type="component" value="Unassembled WGS sequence"/>
</dbReference>
<dbReference type="InterPro" id="IPR001680">
    <property type="entry name" value="WD40_rpt"/>
</dbReference>
<dbReference type="FunFam" id="2.130.10.10:FF:000462">
    <property type="entry name" value="Katanin p80 WD40 repeat-containing subunit B1"/>
    <property type="match status" value="1"/>
</dbReference>
<proteinExistence type="inferred from homology"/>
<comment type="similarity">
    <text evidence="7">Belongs to the WD repeat KATNB1 family.</text>
</comment>
<gene>
    <name evidence="7" type="primary">KATNB1</name>
    <name evidence="11" type="ORF">JTE90_014396</name>
</gene>
<evidence type="ECO:0000256" key="6">
    <source>
        <dbReference type="ARBA" id="ARBA00023212"/>
    </source>
</evidence>
<dbReference type="GO" id="GO:0005813">
    <property type="term" value="C:centrosome"/>
    <property type="evidence" value="ECO:0007669"/>
    <property type="project" value="UniProtKB-SubCell"/>
</dbReference>
<dbReference type="InterPro" id="IPR019775">
    <property type="entry name" value="WD40_repeat_CS"/>
</dbReference>
<dbReference type="SMART" id="SM00320">
    <property type="entry name" value="WD40"/>
    <property type="match status" value="6"/>
</dbReference>
<feature type="region of interest" description="Disordered" evidence="9">
    <location>
        <begin position="14"/>
        <end position="34"/>
    </location>
</feature>
<accession>A0AAV6V2M3</accession>
<evidence type="ECO:0000256" key="9">
    <source>
        <dbReference type="SAM" id="MobiDB-lite"/>
    </source>
</evidence>
<keyword evidence="12" id="KW-1185">Reference proteome</keyword>
<dbReference type="PRINTS" id="PR00320">
    <property type="entry name" value="GPROTEINBRPT"/>
</dbReference>
<keyword evidence="2 7" id="KW-0963">Cytoplasm</keyword>
<dbReference type="GO" id="GO:0008352">
    <property type="term" value="C:katanin complex"/>
    <property type="evidence" value="ECO:0007669"/>
    <property type="project" value="InterPro"/>
</dbReference>